<protein>
    <submittedName>
        <fullName evidence="1">Uncharacterized protein</fullName>
    </submittedName>
</protein>
<dbReference type="AlphaFoldDB" id="A0A0F9CKK5"/>
<name>A0A0F9CKK5_9ZZZZ</name>
<dbReference type="EMBL" id="LAZR01046166">
    <property type="protein sequence ID" value="KKK97176.1"/>
    <property type="molecule type" value="Genomic_DNA"/>
</dbReference>
<sequence length="238" mass="27374">MAIDKNDIAYWFPKLLLSEQPVPKTIIIQTSGDLWDMLDGKVPHRMDEFLGELKHAISIIGHPVFLRTGHTSGKHNAKQTCLLETTERLAAHIFALVEESGMAMPSLPMGTWAVRERLKFGNPAAFTAFNGLPIRIERRYFFRDGKVEHHIPYWPKEVFQTNYYGMPLPDNWGELLWRVNQESKDEVLELTARTAVVAKRFSGWWSVDWIITVTGWVAIDMARGEDSWGNDYRKGETE</sequence>
<organism evidence="1">
    <name type="scientific">marine sediment metagenome</name>
    <dbReference type="NCBI Taxonomy" id="412755"/>
    <lineage>
        <taxon>unclassified sequences</taxon>
        <taxon>metagenomes</taxon>
        <taxon>ecological metagenomes</taxon>
    </lineage>
</organism>
<accession>A0A0F9CKK5</accession>
<comment type="caution">
    <text evidence="1">The sequence shown here is derived from an EMBL/GenBank/DDBJ whole genome shotgun (WGS) entry which is preliminary data.</text>
</comment>
<proteinExistence type="predicted"/>
<reference evidence="1" key="1">
    <citation type="journal article" date="2015" name="Nature">
        <title>Complex archaea that bridge the gap between prokaryotes and eukaryotes.</title>
        <authorList>
            <person name="Spang A."/>
            <person name="Saw J.H."/>
            <person name="Jorgensen S.L."/>
            <person name="Zaremba-Niedzwiedzka K."/>
            <person name="Martijn J."/>
            <person name="Lind A.E."/>
            <person name="van Eijk R."/>
            <person name="Schleper C."/>
            <person name="Guy L."/>
            <person name="Ettema T.J."/>
        </authorList>
    </citation>
    <scope>NUCLEOTIDE SEQUENCE</scope>
</reference>
<evidence type="ECO:0000313" key="1">
    <source>
        <dbReference type="EMBL" id="KKK97176.1"/>
    </source>
</evidence>
<gene>
    <name evidence="1" type="ORF">LCGC14_2655370</name>
</gene>